<dbReference type="GO" id="GO:0003700">
    <property type="term" value="F:DNA-binding transcription factor activity"/>
    <property type="evidence" value="ECO:0007669"/>
    <property type="project" value="TreeGrafter"/>
</dbReference>
<keyword evidence="2 5" id="KW-0238">DNA-binding</keyword>
<gene>
    <name evidence="5" type="ORF">SAMN04489812_4942</name>
</gene>
<evidence type="ECO:0000313" key="5">
    <source>
        <dbReference type="EMBL" id="SDT27971.1"/>
    </source>
</evidence>
<evidence type="ECO:0000256" key="3">
    <source>
        <dbReference type="ARBA" id="ARBA00023163"/>
    </source>
</evidence>
<dbReference type="OrthoDB" id="189006at2"/>
<reference evidence="5 6" key="1">
    <citation type="submission" date="2016-10" db="EMBL/GenBank/DDBJ databases">
        <authorList>
            <person name="de Groot N.N."/>
        </authorList>
    </citation>
    <scope>NUCLEOTIDE SEQUENCE [LARGE SCALE GENOMIC DNA]</scope>
    <source>
        <strain evidence="5 6">DSM 21800</strain>
    </source>
</reference>
<evidence type="ECO:0000256" key="2">
    <source>
        <dbReference type="ARBA" id="ARBA00023125"/>
    </source>
</evidence>
<dbReference type="PROSITE" id="PS00356">
    <property type="entry name" value="HTH_LACI_1"/>
    <property type="match status" value="1"/>
</dbReference>
<dbReference type="CDD" id="cd01392">
    <property type="entry name" value="HTH_LacI"/>
    <property type="match status" value="1"/>
</dbReference>
<dbReference type="Proteomes" id="UP000199103">
    <property type="component" value="Chromosome I"/>
</dbReference>
<evidence type="ECO:0000313" key="6">
    <source>
        <dbReference type="Proteomes" id="UP000199103"/>
    </source>
</evidence>
<evidence type="ECO:0000259" key="4">
    <source>
        <dbReference type="PROSITE" id="PS50932"/>
    </source>
</evidence>
<dbReference type="InterPro" id="IPR000843">
    <property type="entry name" value="HTH_LacI"/>
</dbReference>
<dbReference type="EMBL" id="LT629772">
    <property type="protein sequence ID" value="SDT27971.1"/>
    <property type="molecule type" value="Genomic_DNA"/>
</dbReference>
<dbReference type="PANTHER" id="PTHR30146">
    <property type="entry name" value="LACI-RELATED TRANSCRIPTIONAL REPRESSOR"/>
    <property type="match status" value="1"/>
</dbReference>
<dbReference type="CDD" id="cd06267">
    <property type="entry name" value="PBP1_LacI_sugar_binding-like"/>
    <property type="match status" value="1"/>
</dbReference>
<dbReference type="Pfam" id="PF13377">
    <property type="entry name" value="Peripla_BP_3"/>
    <property type="match status" value="1"/>
</dbReference>
<dbReference type="SMART" id="SM00354">
    <property type="entry name" value="HTH_LACI"/>
    <property type="match status" value="1"/>
</dbReference>
<dbReference type="GO" id="GO:0000976">
    <property type="term" value="F:transcription cis-regulatory region binding"/>
    <property type="evidence" value="ECO:0007669"/>
    <property type="project" value="TreeGrafter"/>
</dbReference>
<dbReference type="PROSITE" id="PS50932">
    <property type="entry name" value="HTH_LACI_2"/>
    <property type="match status" value="1"/>
</dbReference>
<keyword evidence="3" id="KW-0804">Transcription</keyword>
<name>A0A1H1Z2K7_9ACTN</name>
<sequence length="344" mass="37226">MAGNDGGVQMKARLVDVAKEAGVSPKTVSNYLNGYPFMSEKTISRVRRAVEKLDYTPNRSAQTLRTGKMGIIGLAVPNLRAPYFAGLAAEITDAAEERGYTLLIDQTGADLERERRAVRGVGPQALDGLIVSTLKLTAEDVAAAQDAMPVVVLGEWARPAGVPYVGVDNVAAAMAATEHLLAMGRRRIAAIGRIGDQPAGTWGVRITGYRQALSAAGLDADPRLEPQIRDFHFDQGAAAMQQLLDLDTPPDAVFCFSDMLAIGALSVLHRRGVSVPDEMAVIGWDDTVEAQYCWPPLTSVRADTTVVARTAVDYLIKQIDRSPIERTDFYVDYQIVQRRSTLPS</sequence>
<dbReference type="InterPro" id="IPR010982">
    <property type="entry name" value="Lambda_DNA-bd_dom_sf"/>
</dbReference>
<dbReference type="InterPro" id="IPR028082">
    <property type="entry name" value="Peripla_BP_I"/>
</dbReference>
<keyword evidence="6" id="KW-1185">Reference proteome</keyword>
<evidence type="ECO:0000256" key="1">
    <source>
        <dbReference type="ARBA" id="ARBA00023015"/>
    </source>
</evidence>
<accession>A0A1H1Z2K7</accession>
<dbReference type="Gene3D" id="1.10.260.40">
    <property type="entry name" value="lambda repressor-like DNA-binding domains"/>
    <property type="match status" value="1"/>
</dbReference>
<proteinExistence type="predicted"/>
<dbReference type="SUPFAM" id="SSF47413">
    <property type="entry name" value="lambda repressor-like DNA-binding domains"/>
    <property type="match status" value="1"/>
</dbReference>
<dbReference type="PANTHER" id="PTHR30146:SF109">
    <property type="entry name" value="HTH-TYPE TRANSCRIPTIONAL REGULATOR GALS"/>
    <property type="match status" value="1"/>
</dbReference>
<keyword evidence="1" id="KW-0805">Transcription regulation</keyword>
<protein>
    <submittedName>
        <fullName evidence="5">DNA-binding transcriptional regulator, LacI/PurR family</fullName>
    </submittedName>
</protein>
<dbReference type="AlphaFoldDB" id="A0A1H1Z2K7"/>
<dbReference type="Pfam" id="PF00356">
    <property type="entry name" value="LacI"/>
    <property type="match status" value="1"/>
</dbReference>
<dbReference type="InterPro" id="IPR046335">
    <property type="entry name" value="LacI/GalR-like_sensor"/>
</dbReference>
<feature type="domain" description="HTH lacI-type" evidence="4">
    <location>
        <begin position="12"/>
        <end position="66"/>
    </location>
</feature>
<dbReference type="SUPFAM" id="SSF53822">
    <property type="entry name" value="Periplasmic binding protein-like I"/>
    <property type="match status" value="1"/>
</dbReference>
<organism evidence="5 6">
    <name type="scientific">Microlunatus soli</name>
    <dbReference type="NCBI Taxonomy" id="630515"/>
    <lineage>
        <taxon>Bacteria</taxon>
        <taxon>Bacillati</taxon>
        <taxon>Actinomycetota</taxon>
        <taxon>Actinomycetes</taxon>
        <taxon>Propionibacteriales</taxon>
        <taxon>Propionibacteriaceae</taxon>
        <taxon>Microlunatus</taxon>
    </lineage>
</organism>
<dbReference type="Gene3D" id="3.40.50.2300">
    <property type="match status" value="2"/>
</dbReference>
<dbReference type="STRING" id="630515.SAMN04489812_4942"/>